<sequence>MKRACLDMLLIIFIGISFIACSDKTDENSTQHQIHSSIALEGEDNLHLLMKKILTYYQPLKTSLESLLPQNLEETHKHKFMPVEDKKNEVTQLLWHAFEQNQSHQIEIATLEKALGLMQEWSVLCASAKPYMQIPLLEKYDTQIAIALSLLFLNNNKGDSTTLNSLLEGQYQDAKNSGELSTIIESQIQVRLLALYGLYHLDSINQSMEHLASHKVRMSLERDLEQYKDFLVAEHYTLYQKALALLKNEILKHQAPIDKIFTKILQYPHYSDPSLIDRDDVYLHIERITNAYELLKAHNIRSPLAQEIINIAQNPLKNVYSETLMTHYLYGLDYLSLALLGENIQGNLPLALEYLQQDFHTFQITQHRFDAPLFQNYMASFIIGAYILAHFYENEVYFDELLRSAKTELAHYRDVMSSDDIENYEDALFLLDKTDRSKFLSINLADSKPTDEAGYIKVQLILSPQEIAQINSLIAKEKETLEQGTKMCLTPLEAKFMLSLTYQAYKTQGFEGVAPEMFRIRLGEVFDINSIYNTPLARHLIDFDFFMLLGVADKQCYAQNEDINNVLTTLEAKENICGYNVYFDKENGFMTDKILPSQILEQTADGNIYYRINIADMNLNAFIFRNDEIALQALKDSQDIGELLPTLLAFFPYIKDYLDNRISSNGAQILLDKAKLKPCKIENDTSHFSYYQ</sequence>
<evidence type="ECO:0000313" key="1">
    <source>
        <dbReference type="EMBL" id="TLE00669.1"/>
    </source>
</evidence>
<dbReference type="PROSITE" id="PS51257">
    <property type="entry name" value="PROKAR_LIPOPROTEIN"/>
    <property type="match status" value="1"/>
</dbReference>
<name>A0A4U8TLS9_9HELI</name>
<keyword evidence="2" id="KW-1185">Reference proteome</keyword>
<accession>A0A4U8TLS9</accession>
<dbReference type="OrthoDB" id="5316935at2"/>
<comment type="caution">
    <text evidence="1">The sequence shown here is derived from an EMBL/GenBank/DDBJ whole genome shotgun (WGS) entry which is preliminary data.</text>
</comment>
<dbReference type="RefSeq" id="WP_052061091.1">
    <property type="nucleotide sequence ID" value="NZ_CAJUDB010000009.1"/>
</dbReference>
<evidence type="ECO:0000313" key="2">
    <source>
        <dbReference type="Proteomes" id="UP000029707"/>
    </source>
</evidence>
<gene>
    <name evidence="1" type="ORF">LS65_007100</name>
</gene>
<protein>
    <submittedName>
        <fullName evidence="1">Uncharacterized protein</fullName>
    </submittedName>
</protein>
<dbReference type="AlphaFoldDB" id="A0A4U8TLS9"/>
<organism evidence="1 2">
    <name type="scientific">Helicobacter japonicus</name>
    <dbReference type="NCBI Taxonomy" id="425400"/>
    <lineage>
        <taxon>Bacteria</taxon>
        <taxon>Pseudomonadati</taxon>
        <taxon>Campylobacterota</taxon>
        <taxon>Epsilonproteobacteria</taxon>
        <taxon>Campylobacterales</taxon>
        <taxon>Helicobacteraceae</taxon>
        <taxon>Helicobacter</taxon>
    </lineage>
</organism>
<dbReference type="EMBL" id="JRMQ02000010">
    <property type="protein sequence ID" value="TLE00669.1"/>
    <property type="molecule type" value="Genomic_DNA"/>
</dbReference>
<proteinExistence type="predicted"/>
<dbReference type="Proteomes" id="UP000029707">
    <property type="component" value="Unassembled WGS sequence"/>
</dbReference>
<reference evidence="1 2" key="1">
    <citation type="journal article" date="2014" name="Genome Announc.">
        <title>Draft genome sequences of eight enterohepatic helicobacter species isolated from both laboratory and wild rodents.</title>
        <authorList>
            <person name="Sheh A."/>
            <person name="Shen Z."/>
            <person name="Fox J.G."/>
        </authorList>
    </citation>
    <scope>NUCLEOTIDE SEQUENCE [LARGE SCALE GENOMIC DNA]</scope>
    <source>
        <strain evidence="1 2">MIT 01-6451</strain>
    </source>
</reference>